<reference evidence="3" key="1">
    <citation type="submission" date="2017-02" db="UniProtKB">
        <authorList>
            <consortium name="WormBaseParasite"/>
        </authorList>
    </citation>
    <scope>IDENTIFICATION</scope>
</reference>
<proteinExistence type="predicted"/>
<name>A0A0N5C5F9_STREA</name>
<evidence type="ECO:0000313" key="2">
    <source>
        <dbReference type="Proteomes" id="UP000046392"/>
    </source>
</evidence>
<sequence length="295" mass="33102">MSSDSGKTVNFSYNSLLDGKDKSLDGSNSFSLKDGEQKVLSSKLSGIQPRPAVDDKICKYVNVLRSKDWTLEGILGLMELGEAVGTLSKKTLWSAEADIHVLRTFTKIEPIYQVRQAYRTQDRTYLPKSISFPTGVSVPALHQMKIEYVSGDVSGRLPESLRTLWLCGANDFDNKGISLVGLNQLRVLVTSDCKCGQLVKSFAGMTMKGQVVIIPDARYDGWVLNLTESFRRAMLMKRRGIVYHSGPTSFKKFATPHVFIQNVIIKDRIDCNNVILMKGLFYIFTSYYHPRIAPR</sequence>
<accession>A0A0N5C5F9</accession>
<evidence type="ECO:0000256" key="1">
    <source>
        <dbReference type="SAM" id="MobiDB-lite"/>
    </source>
</evidence>
<protein>
    <submittedName>
        <fullName evidence="3">DUF1758 domain-containing protein</fullName>
    </submittedName>
</protein>
<feature type="region of interest" description="Disordered" evidence="1">
    <location>
        <begin position="1"/>
        <end position="24"/>
    </location>
</feature>
<evidence type="ECO:0000313" key="3">
    <source>
        <dbReference type="WBParaSite" id="SPAL_0001318700.1"/>
    </source>
</evidence>
<organism evidence="2 3">
    <name type="scientific">Strongyloides papillosus</name>
    <name type="common">Intestinal threadworm</name>
    <dbReference type="NCBI Taxonomy" id="174720"/>
    <lineage>
        <taxon>Eukaryota</taxon>
        <taxon>Metazoa</taxon>
        <taxon>Ecdysozoa</taxon>
        <taxon>Nematoda</taxon>
        <taxon>Chromadorea</taxon>
        <taxon>Rhabditida</taxon>
        <taxon>Tylenchina</taxon>
        <taxon>Panagrolaimomorpha</taxon>
        <taxon>Strongyloidoidea</taxon>
        <taxon>Strongyloididae</taxon>
        <taxon>Strongyloides</taxon>
    </lineage>
</organism>
<feature type="compositionally biased region" description="Polar residues" evidence="1">
    <location>
        <begin position="1"/>
        <end position="15"/>
    </location>
</feature>
<dbReference type="WBParaSite" id="SPAL_0001318700.1">
    <property type="protein sequence ID" value="SPAL_0001318700.1"/>
    <property type="gene ID" value="SPAL_0001318700"/>
</dbReference>
<keyword evidence="2" id="KW-1185">Reference proteome</keyword>
<dbReference type="Proteomes" id="UP000046392">
    <property type="component" value="Unplaced"/>
</dbReference>
<dbReference type="AlphaFoldDB" id="A0A0N5C5F9"/>